<dbReference type="AlphaFoldDB" id="A0A5B8S0Q4"/>
<evidence type="ECO:0000313" key="3">
    <source>
        <dbReference type="Proteomes" id="UP000321199"/>
    </source>
</evidence>
<sequence length="77" mass="7780">MSLRNAKPTQAQTPPAAPETANTAADVATAVVQPPAPASASPRPPDAAHGRGGLYTVKAGRRVLVQATQSPALKEQA</sequence>
<evidence type="ECO:0000313" key="2">
    <source>
        <dbReference type="EMBL" id="QEA14275.1"/>
    </source>
</evidence>
<reference evidence="2 3" key="1">
    <citation type="submission" date="2019-07" db="EMBL/GenBank/DDBJ databases">
        <title>Complete genome sequence of Comamonas sp. NLF 7-7 isolated from livestock.</title>
        <authorList>
            <person name="Kim D.H."/>
            <person name="Kim J.G."/>
        </authorList>
    </citation>
    <scope>NUCLEOTIDE SEQUENCE [LARGE SCALE GENOMIC DNA]</scope>
    <source>
        <strain evidence="2 3">NLF 7-7</strain>
    </source>
</reference>
<name>A0A5B8S0Q4_9BURK</name>
<gene>
    <name evidence="2" type="ORF">FOZ74_15235</name>
</gene>
<dbReference type="EMBL" id="CP042344">
    <property type="protein sequence ID" value="QEA14275.1"/>
    <property type="molecule type" value="Genomic_DNA"/>
</dbReference>
<dbReference type="RefSeq" id="WP_146913891.1">
    <property type="nucleotide sequence ID" value="NZ_CP042344.1"/>
</dbReference>
<feature type="region of interest" description="Disordered" evidence="1">
    <location>
        <begin position="1"/>
        <end position="53"/>
    </location>
</feature>
<protein>
    <submittedName>
        <fullName evidence="2">Uncharacterized protein</fullName>
    </submittedName>
</protein>
<feature type="compositionally biased region" description="Pro residues" evidence="1">
    <location>
        <begin position="34"/>
        <end position="45"/>
    </location>
</feature>
<dbReference type="Proteomes" id="UP000321199">
    <property type="component" value="Chromosome"/>
</dbReference>
<proteinExistence type="predicted"/>
<organism evidence="2 3">
    <name type="scientific">Comamonas flocculans</name>
    <dbReference type="NCBI Taxonomy" id="2597701"/>
    <lineage>
        <taxon>Bacteria</taxon>
        <taxon>Pseudomonadati</taxon>
        <taxon>Pseudomonadota</taxon>
        <taxon>Betaproteobacteria</taxon>
        <taxon>Burkholderiales</taxon>
        <taxon>Comamonadaceae</taxon>
        <taxon>Comamonas</taxon>
    </lineage>
</organism>
<accession>A0A5B8S0Q4</accession>
<feature type="compositionally biased region" description="Low complexity" evidence="1">
    <location>
        <begin position="1"/>
        <end position="33"/>
    </location>
</feature>
<evidence type="ECO:0000256" key="1">
    <source>
        <dbReference type="SAM" id="MobiDB-lite"/>
    </source>
</evidence>
<dbReference type="KEGG" id="cof:FOZ74_15235"/>
<keyword evidence="3" id="KW-1185">Reference proteome</keyword>